<dbReference type="GO" id="GO:0004842">
    <property type="term" value="F:ubiquitin-protein transferase activity"/>
    <property type="evidence" value="ECO:0007669"/>
    <property type="project" value="InterPro"/>
</dbReference>
<name>A0A813RG63_9BILA</name>
<sequence length="808" mass="94395">MKKLIQSTEYSLDQLVAPSFNILSTSLIGIGYKEQSIKYVMKKYNTTNIYFIDKILREEIQYIENICQQEQQQKRLDVLKRLSAYDENETLHMLMDIDHVTNDLSISPLRSEIDNNDNVNDDIPSDKKWFYEMIRSVGIHDKLDDWLRDTEINNQLTAVYPGYKLLDLKKSDSDETEFTNIFKKIMATSSHYIHRQISPEIYIHSRTICQYGLTTIYARHTILNMLKVWCNDDHSNLFPLSKFGDGNFIVKLLRSMNHHHTYVNETINRMNLLIMSILKVELKDLLKCIVHEKLTVEIFDRKAPILFQLQKQAIEESIHFLSEPSLIDINNNNDANIDEQIFNKQLNLDFLLKMFHLFSEIDFTVPSGMGFIVDRIRSVRHYILFVTKYNAFNEALVSTADDSESSEVDVKFDIVKASAAEHPEDTMFYQAYKQLNSDASRIFRRTQDEQVWKATYVGMFSIDQGGPYRDSITRICADLCSTRLSLFILCPNGRTNNGLNRDRWIPNVFPPNRSIPIDIKNQYRFVGQLMGMAIRTKQYLDVRFPILLWKQLIEEEVTIEDIEAIDISSFAIINEMEENIRKVKSLNECDDDDVNNNCDYLFSSIMTELTFDVISSTGQTYELIPGGFHIRITAANFEDYCIHYRQYRINEFYRQIEFIRQGLYSVVPWAYLTLYTAHELEQAVCGKGYIDIEMLKRHTDYDGDHESSPRIQQFWSVLSDMFNEEQKKLFLIFVWGRSTLPYSDKDFSTNFTIARLETSGNVDEALPRSYTCAFTLLLPAYSTKEIMYERLNYAITYCSSIDTDGSMN</sequence>
<dbReference type="InterPro" id="IPR042469">
    <property type="entry name" value="HECTD3"/>
</dbReference>
<feature type="active site" description="Glycyl thioester intermediate" evidence="2">
    <location>
        <position position="772"/>
    </location>
</feature>
<protein>
    <recommendedName>
        <fullName evidence="3">HECT domain-containing protein</fullName>
    </recommendedName>
</protein>
<dbReference type="Gene3D" id="3.30.2160.10">
    <property type="entry name" value="Hect, E3 ligase catalytic domain"/>
    <property type="match status" value="1"/>
</dbReference>
<dbReference type="PANTHER" id="PTHR46654">
    <property type="entry name" value="E3 UBIQUITIN-PROTEIN LIGASE HECTD3"/>
    <property type="match status" value="1"/>
</dbReference>
<gene>
    <name evidence="4" type="ORF">RFH988_LOCUS2836</name>
</gene>
<organism evidence="4 5">
    <name type="scientific">Rotaria sordida</name>
    <dbReference type="NCBI Taxonomy" id="392033"/>
    <lineage>
        <taxon>Eukaryota</taxon>
        <taxon>Metazoa</taxon>
        <taxon>Spiralia</taxon>
        <taxon>Gnathifera</taxon>
        <taxon>Rotifera</taxon>
        <taxon>Eurotatoria</taxon>
        <taxon>Bdelloidea</taxon>
        <taxon>Philodinida</taxon>
        <taxon>Philodinidae</taxon>
        <taxon>Rotaria</taxon>
    </lineage>
</organism>
<keyword evidence="1 2" id="KW-0833">Ubl conjugation pathway</keyword>
<dbReference type="PROSITE" id="PS50237">
    <property type="entry name" value="HECT"/>
    <property type="match status" value="1"/>
</dbReference>
<dbReference type="InterPro" id="IPR000569">
    <property type="entry name" value="HECT_dom"/>
</dbReference>
<dbReference type="Proteomes" id="UP000663882">
    <property type="component" value="Unassembled WGS sequence"/>
</dbReference>
<dbReference type="InterPro" id="IPR035983">
    <property type="entry name" value="Hect_E3_ubiquitin_ligase"/>
</dbReference>
<dbReference type="EMBL" id="CAJNOO010000063">
    <property type="protein sequence ID" value="CAF0779861.1"/>
    <property type="molecule type" value="Genomic_DNA"/>
</dbReference>
<dbReference type="OrthoDB" id="239701at2759"/>
<dbReference type="SMART" id="SM00119">
    <property type="entry name" value="HECTc"/>
    <property type="match status" value="1"/>
</dbReference>
<dbReference type="Gene3D" id="3.30.2410.10">
    <property type="entry name" value="Hect, E3 ligase catalytic domain"/>
    <property type="match status" value="1"/>
</dbReference>
<reference evidence="4" key="1">
    <citation type="submission" date="2021-02" db="EMBL/GenBank/DDBJ databases">
        <authorList>
            <person name="Nowell W R."/>
        </authorList>
    </citation>
    <scope>NUCLEOTIDE SEQUENCE</scope>
</reference>
<dbReference type="SUPFAM" id="SSF56204">
    <property type="entry name" value="Hect, E3 ligase catalytic domain"/>
    <property type="match status" value="1"/>
</dbReference>
<evidence type="ECO:0000256" key="1">
    <source>
        <dbReference type="ARBA" id="ARBA00022786"/>
    </source>
</evidence>
<evidence type="ECO:0000313" key="4">
    <source>
        <dbReference type="EMBL" id="CAF0779861.1"/>
    </source>
</evidence>
<evidence type="ECO:0000259" key="3">
    <source>
        <dbReference type="PROSITE" id="PS50237"/>
    </source>
</evidence>
<comment type="caution">
    <text evidence="4">The sequence shown here is derived from an EMBL/GenBank/DDBJ whole genome shotgun (WGS) entry which is preliminary data.</text>
</comment>
<dbReference type="Gene3D" id="3.90.1750.10">
    <property type="entry name" value="Hect, E3 ligase catalytic domains"/>
    <property type="match status" value="1"/>
</dbReference>
<dbReference type="Pfam" id="PF00632">
    <property type="entry name" value="HECT"/>
    <property type="match status" value="1"/>
</dbReference>
<dbReference type="PANTHER" id="PTHR46654:SF1">
    <property type="entry name" value="E3 UBIQUITIN-PROTEIN LIGASE HECTD3"/>
    <property type="match status" value="1"/>
</dbReference>
<evidence type="ECO:0000256" key="2">
    <source>
        <dbReference type="PROSITE-ProRule" id="PRU00104"/>
    </source>
</evidence>
<proteinExistence type="predicted"/>
<evidence type="ECO:0000313" key="5">
    <source>
        <dbReference type="Proteomes" id="UP000663882"/>
    </source>
</evidence>
<dbReference type="AlphaFoldDB" id="A0A813RG63"/>
<accession>A0A813RG63</accession>
<feature type="domain" description="HECT" evidence="3">
    <location>
        <begin position="456"/>
        <end position="795"/>
    </location>
</feature>